<keyword evidence="5 6" id="KW-0472">Membrane</keyword>
<evidence type="ECO:0000256" key="6">
    <source>
        <dbReference type="HAMAP-Rule" id="MF_02095"/>
    </source>
</evidence>
<feature type="binding site" evidence="6">
    <location>
        <position position="85"/>
    </location>
    <ligand>
        <name>Mg(2+)</name>
        <dbReference type="ChEBI" id="CHEBI:18420"/>
        <label>1</label>
    </ligand>
</feature>
<dbReference type="GO" id="GO:0000103">
    <property type="term" value="P:sulfate assimilation"/>
    <property type="evidence" value="ECO:0007669"/>
    <property type="project" value="TreeGrafter"/>
</dbReference>
<evidence type="ECO:0000256" key="5">
    <source>
        <dbReference type="ARBA" id="ARBA00023136"/>
    </source>
</evidence>
<evidence type="ECO:0000256" key="3">
    <source>
        <dbReference type="ARBA" id="ARBA00022519"/>
    </source>
</evidence>
<dbReference type="CDD" id="cd01638">
    <property type="entry name" value="CysQ"/>
    <property type="match status" value="1"/>
</dbReference>
<dbReference type="PANTHER" id="PTHR43028">
    <property type="entry name" value="3'(2'),5'-BISPHOSPHATE NUCLEOTIDASE 1"/>
    <property type="match status" value="1"/>
</dbReference>
<keyword evidence="6 7" id="KW-0479">Metal-binding</keyword>
<protein>
    <recommendedName>
        <fullName evidence="6">3'(2'),5'-bisphosphate nucleotidase CysQ</fullName>
        <ecNumber evidence="6">3.1.3.7</ecNumber>
    </recommendedName>
    <alternativeName>
        <fullName evidence="6">3'(2'),5-bisphosphonucleoside 3'(2')-phosphohydrolase</fullName>
    </alternativeName>
    <alternativeName>
        <fullName evidence="6">3'-phosphoadenosine 5'-phosphate phosphatase</fullName>
        <shortName evidence="6">PAP phosphatase</shortName>
    </alternativeName>
</protein>
<dbReference type="GO" id="GO:0008441">
    <property type="term" value="F:3'(2'),5'-bisphosphate nucleotidase activity"/>
    <property type="evidence" value="ECO:0007669"/>
    <property type="project" value="UniProtKB-UniRule"/>
</dbReference>
<gene>
    <name evidence="6 8" type="primary">cysQ</name>
    <name evidence="8" type="ORF">FE263_08585</name>
</gene>
<reference evidence="8 9" key="1">
    <citation type="submission" date="2019-05" db="EMBL/GenBank/DDBJ databases">
        <authorList>
            <person name="Pankratov T."/>
            <person name="Grouzdev D."/>
        </authorList>
    </citation>
    <scope>NUCLEOTIDE SEQUENCE [LARGE SCALE GENOMIC DNA]</scope>
    <source>
        <strain evidence="8 9">KEBCLARHB70R</strain>
    </source>
</reference>
<dbReference type="GO" id="GO:0050427">
    <property type="term" value="P:3'-phosphoadenosine 5'-phosphosulfate metabolic process"/>
    <property type="evidence" value="ECO:0007669"/>
    <property type="project" value="TreeGrafter"/>
</dbReference>
<dbReference type="NCBIfam" id="TIGR01331">
    <property type="entry name" value="bisphos_cysQ"/>
    <property type="match status" value="1"/>
</dbReference>
<dbReference type="GO" id="GO:0046854">
    <property type="term" value="P:phosphatidylinositol phosphate biosynthetic process"/>
    <property type="evidence" value="ECO:0007669"/>
    <property type="project" value="InterPro"/>
</dbReference>
<evidence type="ECO:0000256" key="1">
    <source>
        <dbReference type="ARBA" id="ARBA00005289"/>
    </source>
</evidence>
<comment type="cofactor">
    <cofactor evidence="6 7">
        <name>Mg(2+)</name>
        <dbReference type="ChEBI" id="CHEBI:18420"/>
    </cofactor>
</comment>
<dbReference type="InterPro" id="IPR006240">
    <property type="entry name" value="CysQ"/>
</dbReference>
<dbReference type="EMBL" id="VCDI01000002">
    <property type="protein sequence ID" value="TLU73437.1"/>
    <property type="molecule type" value="Genomic_DNA"/>
</dbReference>
<keyword evidence="6 7" id="KW-0460">Magnesium</keyword>
<evidence type="ECO:0000256" key="2">
    <source>
        <dbReference type="ARBA" id="ARBA00022475"/>
    </source>
</evidence>
<dbReference type="InterPro" id="IPR050725">
    <property type="entry name" value="CysQ/Inositol_MonoPase"/>
</dbReference>
<feature type="binding site" evidence="7">
    <location>
        <position position="212"/>
    </location>
    <ligand>
        <name>Mg(2+)</name>
        <dbReference type="ChEBI" id="CHEBI:18420"/>
        <label>1</label>
        <note>catalytic</note>
    </ligand>
</feature>
<dbReference type="PANTHER" id="PTHR43028:SF5">
    <property type="entry name" value="3'(2'),5'-BISPHOSPHATE NUCLEOTIDASE 1"/>
    <property type="match status" value="1"/>
</dbReference>
<dbReference type="InterPro" id="IPR020550">
    <property type="entry name" value="Inositol_monophosphatase_CS"/>
</dbReference>
<evidence type="ECO:0000256" key="4">
    <source>
        <dbReference type="ARBA" id="ARBA00022801"/>
    </source>
</evidence>
<sequence length="253" mass="26674">MNDPELLDLAAGLARAAADTIMAIRARGFSTLTKSDDSPVTEADHAAEILILHGLRSATDIPVIAEEEVAAGHAVGHAGSFWLVDPLDGTREFAAGREDFTVNIGLVRDGAVVLGAVALPAYGELYLGDVGAGRAIRRDASGEHRIQVRTAPAEGLAVLASRHYANDERLRAWLGAQRVASVGNIGSAAKFVRVAEGRADLYPRLGRTMEWDTAAPQAVVEAAGGSVCLFDGSPLRYAKPGWENPHFICRGAT</sequence>
<name>A0A5R9JA69_9PROT</name>
<feature type="binding site" evidence="6">
    <location>
        <position position="88"/>
    </location>
    <ligand>
        <name>Mg(2+)</name>
        <dbReference type="ChEBI" id="CHEBI:18420"/>
        <label>2</label>
    </ligand>
</feature>
<dbReference type="RefSeq" id="WP_138325517.1">
    <property type="nucleotide sequence ID" value="NZ_VCDI01000002.1"/>
</dbReference>
<accession>A0A5R9JA69</accession>
<dbReference type="EC" id="3.1.3.7" evidence="6"/>
<dbReference type="GO" id="GO:0000287">
    <property type="term" value="F:magnesium ion binding"/>
    <property type="evidence" value="ECO:0007669"/>
    <property type="project" value="UniProtKB-UniRule"/>
</dbReference>
<feature type="binding site" evidence="6">
    <location>
        <position position="212"/>
    </location>
    <ligand>
        <name>Mg(2+)</name>
        <dbReference type="ChEBI" id="CHEBI:18420"/>
        <label>2</label>
    </ligand>
</feature>
<comment type="similarity">
    <text evidence="1 6">Belongs to the inositol monophosphatase superfamily. CysQ family.</text>
</comment>
<dbReference type="HAMAP" id="MF_02095">
    <property type="entry name" value="CysQ"/>
    <property type="match status" value="1"/>
</dbReference>
<organism evidence="8 9">
    <name type="scientific">Lichenicoccus roseus</name>
    <dbReference type="NCBI Taxonomy" id="2683649"/>
    <lineage>
        <taxon>Bacteria</taxon>
        <taxon>Pseudomonadati</taxon>
        <taxon>Pseudomonadota</taxon>
        <taxon>Alphaproteobacteria</taxon>
        <taxon>Acetobacterales</taxon>
        <taxon>Acetobacteraceae</taxon>
        <taxon>Lichenicoccus</taxon>
    </lineage>
</organism>
<feature type="binding site" evidence="7">
    <location>
        <position position="66"/>
    </location>
    <ligand>
        <name>Mg(2+)</name>
        <dbReference type="ChEBI" id="CHEBI:18420"/>
        <label>1</label>
        <note>catalytic</note>
    </ligand>
</feature>
<dbReference type="AlphaFoldDB" id="A0A5R9JA69"/>
<evidence type="ECO:0000313" key="8">
    <source>
        <dbReference type="EMBL" id="TLU73437.1"/>
    </source>
</evidence>
<dbReference type="SUPFAM" id="SSF56655">
    <property type="entry name" value="Carbohydrate phosphatase"/>
    <property type="match status" value="1"/>
</dbReference>
<keyword evidence="9" id="KW-1185">Reference proteome</keyword>
<feature type="binding site" evidence="7">
    <location>
        <position position="87"/>
    </location>
    <ligand>
        <name>Mg(2+)</name>
        <dbReference type="ChEBI" id="CHEBI:18420"/>
        <label>1</label>
        <note>catalytic</note>
    </ligand>
</feature>
<feature type="binding site" evidence="6">
    <location>
        <position position="66"/>
    </location>
    <ligand>
        <name>Mg(2+)</name>
        <dbReference type="ChEBI" id="CHEBI:18420"/>
        <label>1</label>
    </ligand>
</feature>
<keyword evidence="2 6" id="KW-1003">Cell membrane</keyword>
<dbReference type="GO" id="GO:0005886">
    <property type="term" value="C:plasma membrane"/>
    <property type="evidence" value="ECO:0007669"/>
    <property type="project" value="UniProtKB-SubCell"/>
</dbReference>
<feature type="binding site" evidence="7">
    <location>
        <position position="85"/>
    </location>
    <ligand>
        <name>Mg(2+)</name>
        <dbReference type="ChEBI" id="CHEBI:18420"/>
        <label>1</label>
        <note>catalytic</note>
    </ligand>
</feature>
<dbReference type="InterPro" id="IPR000760">
    <property type="entry name" value="Inositol_monophosphatase-like"/>
</dbReference>
<feature type="binding site" evidence="6">
    <location>
        <position position="85"/>
    </location>
    <ligand>
        <name>Mg(2+)</name>
        <dbReference type="ChEBI" id="CHEBI:18420"/>
        <label>2</label>
    </ligand>
</feature>
<dbReference type="Gene3D" id="3.40.190.80">
    <property type="match status" value="1"/>
</dbReference>
<evidence type="ECO:0000313" key="9">
    <source>
        <dbReference type="Proteomes" id="UP000305654"/>
    </source>
</evidence>
<dbReference type="PROSITE" id="PS00630">
    <property type="entry name" value="IMP_2"/>
    <property type="match status" value="1"/>
</dbReference>
<keyword evidence="4 6" id="KW-0378">Hydrolase</keyword>
<comment type="subcellular location">
    <subcellularLocation>
        <location evidence="6">Cell inner membrane</location>
        <topology evidence="6">Peripheral membrane protein</topology>
        <orientation evidence="6">Cytoplasmic side</orientation>
    </subcellularLocation>
</comment>
<evidence type="ECO:0000256" key="7">
    <source>
        <dbReference type="PIRSR" id="PIRSR600760-2"/>
    </source>
</evidence>
<proteinExistence type="inferred from homology"/>
<dbReference type="Pfam" id="PF00459">
    <property type="entry name" value="Inositol_P"/>
    <property type="match status" value="1"/>
</dbReference>
<feature type="binding site" evidence="6">
    <location>
        <position position="87"/>
    </location>
    <ligand>
        <name>Mg(2+)</name>
        <dbReference type="ChEBI" id="CHEBI:18420"/>
        <label>1</label>
    </ligand>
</feature>
<feature type="binding site" evidence="6">
    <location>
        <position position="66"/>
    </location>
    <ligand>
        <name>substrate</name>
    </ligand>
</feature>
<comment type="function">
    <text evidence="6">Converts adenosine-3',5'-bisphosphate (PAP) to AMP.</text>
</comment>
<feature type="binding site" evidence="6">
    <location>
        <begin position="87"/>
        <end position="90"/>
    </location>
    <ligand>
        <name>substrate</name>
    </ligand>
</feature>
<keyword evidence="3 6" id="KW-0997">Cell inner membrane</keyword>
<comment type="catalytic activity">
    <reaction evidence="6">
        <text>adenosine 3',5'-bisphosphate + H2O = AMP + phosphate</text>
        <dbReference type="Rhea" id="RHEA:10040"/>
        <dbReference type="ChEBI" id="CHEBI:15377"/>
        <dbReference type="ChEBI" id="CHEBI:43474"/>
        <dbReference type="ChEBI" id="CHEBI:58343"/>
        <dbReference type="ChEBI" id="CHEBI:456215"/>
        <dbReference type="EC" id="3.1.3.7"/>
    </reaction>
</comment>
<dbReference type="OrthoDB" id="9785695at2"/>
<feature type="binding site" evidence="7">
    <location>
        <position position="88"/>
    </location>
    <ligand>
        <name>Mg(2+)</name>
        <dbReference type="ChEBI" id="CHEBI:18420"/>
        <label>1</label>
        <note>catalytic</note>
    </ligand>
</feature>
<comment type="caution">
    <text evidence="8">The sequence shown here is derived from an EMBL/GenBank/DDBJ whole genome shotgun (WGS) entry which is preliminary data.</text>
</comment>
<dbReference type="Proteomes" id="UP000305654">
    <property type="component" value="Unassembled WGS sequence"/>
</dbReference>
<dbReference type="PRINTS" id="PR00377">
    <property type="entry name" value="IMPHPHTASES"/>
</dbReference>
<feature type="binding site" evidence="6">
    <location>
        <position position="212"/>
    </location>
    <ligand>
        <name>substrate</name>
    </ligand>
</feature>
<dbReference type="Gene3D" id="3.30.540.10">
    <property type="entry name" value="Fructose-1,6-Bisphosphatase, subunit A, domain 1"/>
    <property type="match status" value="1"/>
</dbReference>